<evidence type="ECO:0000259" key="1">
    <source>
        <dbReference type="Pfam" id="PF08765"/>
    </source>
</evidence>
<dbReference type="OrthoDB" id="6387485at2"/>
<evidence type="ECO:0000313" key="2">
    <source>
        <dbReference type="EMBL" id="CZF86747.1"/>
    </source>
</evidence>
<dbReference type="InterPro" id="IPR052411">
    <property type="entry name" value="c-mor_Regulatory_Protein"/>
</dbReference>
<dbReference type="EMBL" id="FIZY01000080">
    <property type="protein sequence ID" value="CZF86747.1"/>
    <property type="molecule type" value="Genomic_DNA"/>
</dbReference>
<dbReference type="Pfam" id="PF08765">
    <property type="entry name" value="Mor"/>
    <property type="match status" value="1"/>
</dbReference>
<dbReference type="Gene3D" id="1.10.10.60">
    <property type="entry name" value="Homeodomain-like"/>
    <property type="match status" value="2"/>
</dbReference>
<sequence length="135" mass="15783">MKTKQTDLFGDGHLNPSLLEHLDHLPDEHNAWPTILLELHGVLQQRLSKRGIDIPELALECVLDIGEYMGGMQVYLPRGDRLRQQIRDMHIWNEFNGTNTKVLARRYDVTEKTIYEVCARMRKMEITKRQPDLFG</sequence>
<gene>
    <name evidence="2" type="ORF">GMA8713_04786</name>
</gene>
<feature type="domain" description="Mor transcription activator" evidence="1">
    <location>
        <begin position="31"/>
        <end position="133"/>
    </location>
</feature>
<dbReference type="RefSeq" id="WP_062714879.1">
    <property type="nucleotide sequence ID" value="NZ_CAWRCI010000080.1"/>
</dbReference>
<dbReference type="InterPro" id="IPR009057">
    <property type="entry name" value="Homeodomain-like_sf"/>
</dbReference>
<dbReference type="InterPro" id="IPR014875">
    <property type="entry name" value="Mor_transcription_activator"/>
</dbReference>
<reference evidence="3" key="1">
    <citation type="submission" date="2016-02" db="EMBL/GenBank/DDBJ databases">
        <authorList>
            <person name="Rodrigo-Torres Lidia"/>
            <person name="Arahal R.David."/>
        </authorList>
    </citation>
    <scope>NUCLEOTIDE SEQUENCE [LARGE SCALE GENOMIC DNA]</scope>
    <source>
        <strain evidence="3">CECT 8713</strain>
    </source>
</reference>
<dbReference type="SUPFAM" id="SSF46689">
    <property type="entry name" value="Homeodomain-like"/>
    <property type="match status" value="1"/>
</dbReference>
<keyword evidence="3" id="KW-1185">Reference proteome</keyword>
<dbReference type="PANTHER" id="PTHR37812:SF1">
    <property type="entry name" value="MU-LIKE PROPHAGE FLUMU PROTEIN C"/>
    <property type="match status" value="1"/>
</dbReference>
<protein>
    <submittedName>
        <fullName evidence="2">Mor transcription activator family protein</fullName>
    </submittedName>
</protein>
<dbReference type="Proteomes" id="UP000073601">
    <property type="component" value="Unassembled WGS sequence"/>
</dbReference>
<evidence type="ECO:0000313" key="3">
    <source>
        <dbReference type="Proteomes" id="UP000073601"/>
    </source>
</evidence>
<accession>A0A128FIW5</accession>
<proteinExistence type="predicted"/>
<name>A0A128FIW5_9GAMM</name>
<dbReference type="AlphaFoldDB" id="A0A128FIW5"/>
<dbReference type="PANTHER" id="PTHR37812">
    <property type="entry name" value="MU-LIKE PROPHAGE FLUMU PROTEIN C"/>
    <property type="match status" value="1"/>
</dbReference>
<organism evidence="2 3">
    <name type="scientific">Grimontia marina</name>
    <dbReference type="NCBI Taxonomy" id="646534"/>
    <lineage>
        <taxon>Bacteria</taxon>
        <taxon>Pseudomonadati</taxon>
        <taxon>Pseudomonadota</taxon>
        <taxon>Gammaproteobacteria</taxon>
        <taxon>Vibrionales</taxon>
        <taxon>Vibrionaceae</taxon>
        <taxon>Grimontia</taxon>
    </lineage>
</organism>